<feature type="transmembrane region" description="Helical" evidence="5">
    <location>
        <begin position="6"/>
        <end position="30"/>
    </location>
</feature>
<name>A0A937KF72_9BACT</name>
<evidence type="ECO:0000259" key="6">
    <source>
        <dbReference type="Pfam" id="PF04116"/>
    </source>
</evidence>
<evidence type="ECO:0000256" key="5">
    <source>
        <dbReference type="SAM" id="Phobius"/>
    </source>
</evidence>
<gene>
    <name evidence="7" type="ORF">JMN32_16425</name>
</gene>
<evidence type="ECO:0000313" key="7">
    <source>
        <dbReference type="EMBL" id="MBL6447903.1"/>
    </source>
</evidence>
<dbReference type="Pfam" id="PF04116">
    <property type="entry name" value="FA_hydroxylase"/>
    <property type="match status" value="1"/>
</dbReference>
<keyword evidence="2 5" id="KW-0812">Transmembrane</keyword>
<sequence>MQDNWQFIVLIILLRYVIVAGIAYLTWYVLKRRAWSYKKIQVKFPQNKDYLREITYSLVTIIIFTTVAMTLFSPWVKPHTLIYDNIPTLGIAYFILSIVMIIFVHDTYFYWMHRLMHHKKLYRITHLVHHKSTNPSPWAAFAFHPIEAFIEAGIIILTVFLFPVHKLAIALFLIFMIIYNVYGHLGYELYPKGFYKHWLGKWLNTSVNHNMHHEYVKGNYGLYFTFWDRLMGTIHMGYEARFDEVKNRITNKNQ</sequence>
<feature type="transmembrane region" description="Helical" evidence="5">
    <location>
        <begin position="168"/>
        <end position="187"/>
    </location>
</feature>
<reference evidence="7" key="1">
    <citation type="submission" date="2021-01" db="EMBL/GenBank/DDBJ databases">
        <title>Fulvivirga kasyanovii gen. nov., sp nov., a novel member of the phylum Bacteroidetes isolated from seawater in a mussel farm.</title>
        <authorList>
            <person name="Zhao L.-H."/>
            <person name="Wang Z.-J."/>
        </authorList>
    </citation>
    <scope>NUCLEOTIDE SEQUENCE</scope>
    <source>
        <strain evidence="7">29W222</strain>
    </source>
</reference>
<keyword evidence="4 5" id="KW-0472">Membrane</keyword>
<feature type="transmembrane region" description="Helical" evidence="5">
    <location>
        <begin position="91"/>
        <end position="111"/>
    </location>
</feature>
<dbReference type="AlphaFoldDB" id="A0A937KF72"/>
<dbReference type="InterPro" id="IPR050307">
    <property type="entry name" value="Sterol_Desaturase_Related"/>
</dbReference>
<dbReference type="Proteomes" id="UP000614216">
    <property type="component" value="Unassembled WGS sequence"/>
</dbReference>
<proteinExistence type="predicted"/>
<evidence type="ECO:0000256" key="2">
    <source>
        <dbReference type="ARBA" id="ARBA00022692"/>
    </source>
</evidence>
<evidence type="ECO:0000313" key="8">
    <source>
        <dbReference type="Proteomes" id="UP000614216"/>
    </source>
</evidence>
<dbReference type="InterPro" id="IPR006694">
    <property type="entry name" value="Fatty_acid_hydroxylase"/>
</dbReference>
<organism evidence="7 8">
    <name type="scientific">Fulvivirga marina</name>
    <dbReference type="NCBI Taxonomy" id="2494733"/>
    <lineage>
        <taxon>Bacteria</taxon>
        <taxon>Pseudomonadati</taxon>
        <taxon>Bacteroidota</taxon>
        <taxon>Cytophagia</taxon>
        <taxon>Cytophagales</taxon>
        <taxon>Fulvivirgaceae</taxon>
        <taxon>Fulvivirga</taxon>
    </lineage>
</organism>
<accession>A0A937KF72</accession>
<dbReference type="PANTHER" id="PTHR11863">
    <property type="entry name" value="STEROL DESATURASE"/>
    <property type="match status" value="1"/>
</dbReference>
<comment type="caution">
    <text evidence="7">The sequence shown here is derived from an EMBL/GenBank/DDBJ whole genome shotgun (WGS) entry which is preliminary data.</text>
</comment>
<dbReference type="EMBL" id="JAEUGD010000058">
    <property type="protein sequence ID" value="MBL6447903.1"/>
    <property type="molecule type" value="Genomic_DNA"/>
</dbReference>
<dbReference type="GO" id="GO:0016020">
    <property type="term" value="C:membrane"/>
    <property type="evidence" value="ECO:0007669"/>
    <property type="project" value="UniProtKB-SubCell"/>
</dbReference>
<comment type="subcellular location">
    <subcellularLocation>
        <location evidence="1">Membrane</location>
    </subcellularLocation>
</comment>
<dbReference type="RefSeq" id="WP_202857446.1">
    <property type="nucleotide sequence ID" value="NZ_JAEUGD010000058.1"/>
</dbReference>
<feature type="transmembrane region" description="Helical" evidence="5">
    <location>
        <begin position="50"/>
        <end position="71"/>
    </location>
</feature>
<evidence type="ECO:0000256" key="3">
    <source>
        <dbReference type="ARBA" id="ARBA00022989"/>
    </source>
</evidence>
<dbReference type="GO" id="GO:0008610">
    <property type="term" value="P:lipid biosynthetic process"/>
    <property type="evidence" value="ECO:0007669"/>
    <property type="project" value="InterPro"/>
</dbReference>
<keyword evidence="3 5" id="KW-1133">Transmembrane helix</keyword>
<dbReference type="GO" id="GO:0005506">
    <property type="term" value="F:iron ion binding"/>
    <property type="evidence" value="ECO:0007669"/>
    <property type="project" value="InterPro"/>
</dbReference>
<evidence type="ECO:0000256" key="1">
    <source>
        <dbReference type="ARBA" id="ARBA00004370"/>
    </source>
</evidence>
<keyword evidence="8" id="KW-1185">Reference proteome</keyword>
<protein>
    <submittedName>
        <fullName evidence="7">Sterol desaturase family protein</fullName>
    </submittedName>
</protein>
<feature type="domain" description="Fatty acid hydroxylase" evidence="6">
    <location>
        <begin position="99"/>
        <end position="233"/>
    </location>
</feature>
<feature type="transmembrane region" description="Helical" evidence="5">
    <location>
        <begin position="138"/>
        <end position="162"/>
    </location>
</feature>
<evidence type="ECO:0000256" key="4">
    <source>
        <dbReference type="ARBA" id="ARBA00023136"/>
    </source>
</evidence>
<dbReference type="GO" id="GO:0016491">
    <property type="term" value="F:oxidoreductase activity"/>
    <property type="evidence" value="ECO:0007669"/>
    <property type="project" value="InterPro"/>
</dbReference>